<keyword evidence="2" id="KW-1185">Reference proteome</keyword>
<reference evidence="3" key="1">
    <citation type="submission" date="2025-08" db="UniProtKB">
        <authorList>
            <consortium name="RefSeq"/>
        </authorList>
    </citation>
    <scope>IDENTIFICATION</scope>
    <source>
        <tissue evidence="3">Muscle</tissue>
    </source>
</reference>
<name>A0A8B7S460_HIPAR</name>
<gene>
    <name evidence="3" type="primary">LOC109387754</name>
</gene>
<feature type="compositionally biased region" description="Pro residues" evidence="1">
    <location>
        <begin position="58"/>
        <end position="71"/>
    </location>
</feature>
<feature type="region of interest" description="Disordered" evidence="1">
    <location>
        <begin position="271"/>
        <end position="296"/>
    </location>
</feature>
<dbReference type="GeneID" id="109387754"/>
<proteinExistence type="predicted"/>
<evidence type="ECO:0000313" key="2">
    <source>
        <dbReference type="Proteomes" id="UP000694851"/>
    </source>
</evidence>
<feature type="compositionally biased region" description="Polar residues" evidence="1">
    <location>
        <begin position="139"/>
        <end position="148"/>
    </location>
</feature>
<dbReference type="AlphaFoldDB" id="A0A8B7S460"/>
<feature type="compositionally biased region" description="Basic and acidic residues" evidence="1">
    <location>
        <begin position="189"/>
        <end position="198"/>
    </location>
</feature>
<protein>
    <submittedName>
        <fullName evidence="3">Basic proline-rich protein-like</fullName>
    </submittedName>
</protein>
<organism evidence="2 3">
    <name type="scientific">Hipposideros armiger</name>
    <name type="common">Great Himalayan leaf-nosed bat</name>
    <dbReference type="NCBI Taxonomy" id="186990"/>
    <lineage>
        <taxon>Eukaryota</taxon>
        <taxon>Metazoa</taxon>
        <taxon>Chordata</taxon>
        <taxon>Craniata</taxon>
        <taxon>Vertebrata</taxon>
        <taxon>Euteleostomi</taxon>
        <taxon>Mammalia</taxon>
        <taxon>Eutheria</taxon>
        <taxon>Laurasiatheria</taxon>
        <taxon>Chiroptera</taxon>
        <taxon>Yinpterochiroptera</taxon>
        <taxon>Rhinolophoidea</taxon>
        <taxon>Hipposideridae</taxon>
        <taxon>Hipposideros</taxon>
    </lineage>
</organism>
<dbReference type="RefSeq" id="XP_019507403.1">
    <property type="nucleotide sequence ID" value="XM_019651858.1"/>
</dbReference>
<dbReference type="Proteomes" id="UP000694851">
    <property type="component" value="Unplaced"/>
</dbReference>
<feature type="compositionally biased region" description="Pro residues" evidence="1">
    <location>
        <begin position="158"/>
        <end position="173"/>
    </location>
</feature>
<evidence type="ECO:0000313" key="3">
    <source>
        <dbReference type="RefSeq" id="XP_019507403.1"/>
    </source>
</evidence>
<feature type="region of interest" description="Disordered" evidence="1">
    <location>
        <begin position="11"/>
        <end position="199"/>
    </location>
</feature>
<accession>A0A8B7S460</accession>
<sequence length="296" mass="30911">MAAFFFFTCKPDCGETKSTPSSQGPRFLPTKVRELAGASPTARPICQSRPCRTDAPGAHPPDSPGPGPGPAPNACRPPAGRCQGSRDRQSGPAPPCPRGAEGGRSPETPALRPDRGSRVGAAENGCEGTSPSAELRFQHSASPPSATSRFPRRGTLPPRLPRALPPAAAPPRPRPCRGPARGPGAPRPPLREPAERAVGHARRVWRGSGLFAVPGLPRAGIPRAAKVPAGLLPTVFPQAPAKRDFSGLPLFKAPSVPHVEVSHPPECSLPAPRFFKKGKPRAEAASQGDTRATGWI</sequence>
<dbReference type="KEGG" id="hai:109387754"/>
<evidence type="ECO:0000256" key="1">
    <source>
        <dbReference type="SAM" id="MobiDB-lite"/>
    </source>
</evidence>